<evidence type="ECO:0000313" key="2">
    <source>
        <dbReference type="Proteomes" id="UP000713904"/>
    </source>
</evidence>
<feature type="non-terminal residue" evidence="1">
    <location>
        <position position="1"/>
    </location>
</feature>
<evidence type="ECO:0000313" key="1">
    <source>
        <dbReference type="EMBL" id="MBC2576892.1"/>
    </source>
</evidence>
<dbReference type="EMBL" id="JABGBW010000035">
    <property type="protein sequence ID" value="MBC2576892.1"/>
    <property type="molecule type" value="Genomic_DNA"/>
</dbReference>
<accession>A0ABR6TN95</accession>
<comment type="caution">
    <text evidence="1">The sequence shown here is derived from an EMBL/GenBank/DDBJ whole genome shotgun (WGS) entry which is preliminary data.</text>
</comment>
<dbReference type="Proteomes" id="UP000713904">
    <property type="component" value="Unassembled WGS sequence"/>
</dbReference>
<reference evidence="1 2" key="1">
    <citation type="submission" date="2020-05" db="EMBL/GenBank/DDBJ databases">
        <title>Draft genome of xy-202 and genomic insight in genome of the genus Peptostreptococcus.</title>
        <authorList>
            <person name="Zhang Z."/>
        </authorList>
    </citation>
    <scope>NUCLEOTIDE SEQUENCE [LARGE SCALE GENOMIC DNA]</scope>
    <source>
        <strain evidence="1 2">DSM 27025</strain>
    </source>
</reference>
<name>A0ABR6TN95_9FIRM</name>
<sequence length="103" mass="11804">QIKEGKVRIKSNGSVKSDVTVEFSNGVYKETNNIINNQVTRYGAKYTMNPDFHQLIEFLSTIEKDLALEENDSSYLLKLKGDSKGLELLLENQYRLKLSNIDF</sequence>
<organism evidence="1 2">
    <name type="scientific">Peptostreptococcus canis</name>
    <dbReference type="NCBI Taxonomy" id="1159213"/>
    <lineage>
        <taxon>Bacteria</taxon>
        <taxon>Bacillati</taxon>
        <taxon>Bacillota</taxon>
        <taxon>Clostridia</taxon>
        <taxon>Peptostreptococcales</taxon>
        <taxon>Peptostreptococcaceae</taxon>
        <taxon>Peptostreptococcus</taxon>
    </lineage>
</organism>
<proteinExistence type="predicted"/>
<feature type="non-terminal residue" evidence="1">
    <location>
        <position position="103"/>
    </location>
</feature>
<protein>
    <submittedName>
        <fullName evidence="1">Uncharacterized protein</fullName>
    </submittedName>
</protein>
<dbReference type="RefSeq" id="WP_207719564.1">
    <property type="nucleotide sequence ID" value="NZ_JABGBW010000035.1"/>
</dbReference>
<gene>
    <name evidence="1" type="ORF">HLB29_09610</name>
</gene>
<keyword evidence="2" id="KW-1185">Reference proteome</keyword>